<reference evidence="5 6" key="1">
    <citation type="submission" date="2024-09" db="EMBL/GenBank/DDBJ databases">
        <title>A chromosome-level genome assembly of Gray's grenadier anchovy, Coilia grayii.</title>
        <authorList>
            <person name="Fu Z."/>
        </authorList>
    </citation>
    <scope>NUCLEOTIDE SEQUENCE [LARGE SCALE GENOMIC DNA]</scope>
    <source>
        <strain evidence="5">G4</strain>
        <tissue evidence="5">Muscle</tissue>
    </source>
</reference>
<evidence type="ECO:0000256" key="1">
    <source>
        <dbReference type="ARBA" id="ARBA00010576"/>
    </source>
</evidence>
<comment type="caution">
    <text evidence="5">The sequence shown here is derived from an EMBL/GenBank/DDBJ whole genome shotgun (WGS) entry which is preliminary data.</text>
</comment>
<feature type="region of interest" description="Disordered" evidence="2">
    <location>
        <begin position="153"/>
        <end position="196"/>
    </location>
</feature>
<evidence type="ECO:0000313" key="6">
    <source>
        <dbReference type="Proteomes" id="UP001591681"/>
    </source>
</evidence>
<evidence type="ECO:0000313" key="5">
    <source>
        <dbReference type="EMBL" id="KAL2082379.1"/>
    </source>
</evidence>
<dbReference type="Proteomes" id="UP001591681">
    <property type="component" value="Unassembled WGS sequence"/>
</dbReference>
<feature type="domain" description="Centrosome-associated FAM110 C-terminal" evidence="3">
    <location>
        <begin position="228"/>
        <end position="335"/>
    </location>
</feature>
<evidence type="ECO:0000256" key="2">
    <source>
        <dbReference type="SAM" id="MobiDB-lite"/>
    </source>
</evidence>
<feature type="domain" description="Centrosome-associated FAM110 N-terminal" evidence="4">
    <location>
        <begin position="10"/>
        <end position="62"/>
    </location>
</feature>
<feature type="region of interest" description="Disordered" evidence="2">
    <location>
        <begin position="39"/>
        <end position="116"/>
    </location>
</feature>
<feature type="compositionally biased region" description="Polar residues" evidence="2">
    <location>
        <begin position="85"/>
        <end position="97"/>
    </location>
</feature>
<dbReference type="Pfam" id="PF14160">
    <property type="entry name" value="FAM110_C"/>
    <property type="match status" value="1"/>
</dbReference>
<dbReference type="InterPro" id="IPR025740">
    <property type="entry name" value="FAM110"/>
</dbReference>
<keyword evidence="6" id="KW-1185">Reference proteome</keyword>
<feature type="compositionally biased region" description="Basic and acidic residues" evidence="2">
    <location>
        <begin position="158"/>
        <end position="174"/>
    </location>
</feature>
<dbReference type="InterPro" id="IPR025739">
    <property type="entry name" value="FAM110_N"/>
</dbReference>
<dbReference type="EMBL" id="JBHFQA010000019">
    <property type="protein sequence ID" value="KAL2082379.1"/>
    <property type="molecule type" value="Genomic_DNA"/>
</dbReference>
<proteinExistence type="inferred from homology"/>
<evidence type="ECO:0008006" key="7">
    <source>
        <dbReference type="Google" id="ProtNLM"/>
    </source>
</evidence>
<sequence length="346" mass="38066">MQVSDVDASRILEKGPVFLRKQLELESDAKAGMTAAERLAASKPRYVKSQQVVNSRQEPDKCLSSVSSSNDSSNIGSSKSGNVNARNVTTEETVSGNPSPPDDSIPVKRSSSKKRPDSLLLYRQKCELIRRAPVDRHTRIQARRMLMNSIKDNTVPESGEKDCKNAERKAETDTGKFGSKELCPAPPVAQSKNQPKVDICAQQETVAGDGQRRPKHKTVADIERRAGKGVERSHSDISSRYSKNFADFDAFFTYCGLEGDVISSLGKENFSALSDELASKIRSVSVSTSEDRFSRSSGDSTGLQEEEVVENVRQATSVVERNARIIKWLYSCRNATESGKTLRDLA</sequence>
<dbReference type="InterPro" id="IPR025741">
    <property type="entry name" value="FAM110_C"/>
</dbReference>
<organism evidence="5 6">
    <name type="scientific">Coilia grayii</name>
    <name type="common">Gray's grenadier anchovy</name>
    <dbReference type="NCBI Taxonomy" id="363190"/>
    <lineage>
        <taxon>Eukaryota</taxon>
        <taxon>Metazoa</taxon>
        <taxon>Chordata</taxon>
        <taxon>Craniata</taxon>
        <taxon>Vertebrata</taxon>
        <taxon>Euteleostomi</taxon>
        <taxon>Actinopterygii</taxon>
        <taxon>Neopterygii</taxon>
        <taxon>Teleostei</taxon>
        <taxon>Clupei</taxon>
        <taxon>Clupeiformes</taxon>
        <taxon>Clupeoidei</taxon>
        <taxon>Engraulidae</taxon>
        <taxon>Coilinae</taxon>
        <taxon>Coilia</taxon>
    </lineage>
</organism>
<dbReference type="PANTHER" id="PTHR14758:SF5">
    <property type="entry name" value="PROTEIN FAM110C"/>
    <property type="match status" value="1"/>
</dbReference>
<feature type="compositionally biased region" description="Low complexity" evidence="2">
    <location>
        <begin position="64"/>
        <end position="84"/>
    </location>
</feature>
<evidence type="ECO:0000259" key="3">
    <source>
        <dbReference type="Pfam" id="PF14160"/>
    </source>
</evidence>
<gene>
    <name evidence="5" type="ORF">ACEWY4_022197</name>
</gene>
<dbReference type="PANTHER" id="PTHR14758">
    <property type="entry name" value="AGAP005440-PA"/>
    <property type="match status" value="1"/>
</dbReference>
<dbReference type="AlphaFoldDB" id="A0ABD1J5K8"/>
<accession>A0ABD1J5K8</accession>
<protein>
    <recommendedName>
        <fullName evidence="7">Protein FAM110C</fullName>
    </recommendedName>
</protein>
<evidence type="ECO:0000259" key="4">
    <source>
        <dbReference type="Pfam" id="PF14161"/>
    </source>
</evidence>
<dbReference type="Pfam" id="PF14161">
    <property type="entry name" value="FAM110_N"/>
    <property type="match status" value="1"/>
</dbReference>
<comment type="similarity">
    <text evidence="1">Belongs to the FAM110 family.</text>
</comment>
<name>A0ABD1J5K8_9TELE</name>